<dbReference type="AlphaFoldDB" id="A0A226C081"/>
<keyword evidence="14 16" id="KW-0368">Histidine biosynthesis</keyword>
<evidence type="ECO:0000256" key="6">
    <source>
        <dbReference type="ARBA" id="ARBA00011946"/>
    </source>
</evidence>
<evidence type="ECO:0000313" key="19">
    <source>
        <dbReference type="Proteomes" id="UP000214588"/>
    </source>
</evidence>
<evidence type="ECO:0000259" key="17">
    <source>
        <dbReference type="Pfam" id="PF01634"/>
    </source>
</evidence>
<evidence type="ECO:0000256" key="5">
    <source>
        <dbReference type="ARBA" id="ARBA00011496"/>
    </source>
</evidence>
<evidence type="ECO:0000256" key="8">
    <source>
        <dbReference type="ARBA" id="ARBA00022490"/>
    </source>
</evidence>
<evidence type="ECO:0000256" key="4">
    <source>
        <dbReference type="ARBA" id="ARBA00009489"/>
    </source>
</evidence>
<gene>
    <name evidence="16" type="primary">hisG</name>
    <name evidence="18" type="ORF">CDO51_06700</name>
</gene>
<dbReference type="InterPro" id="IPR001348">
    <property type="entry name" value="ATP_PRibTrfase_HisG"/>
</dbReference>
<evidence type="ECO:0000256" key="15">
    <source>
        <dbReference type="ARBA" id="ARBA00024861"/>
    </source>
</evidence>
<dbReference type="SUPFAM" id="SSF53850">
    <property type="entry name" value="Periplasmic binding protein-like II"/>
    <property type="match status" value="1"/>
</dbReference>
<dbReference type="PANTHER" id="PTHR21403:SF8">
    <property type="entry name" value="ATP PHOSPHORIBOSYLTRANSFERASE"/>
    <property type="match status" value="1"/>
</dbReference>
<comment type="similarity">
    <text evidence="4 16">Belongs to the ATP phosphoribosyltransferase family. Short subfamily.</text>
</comment>
<dbReference type="Proteomes" id="UP000214588">
    <property type="component" value="Unassembled WGS sequence"/>
</dbReference>
<evidence type="ECO:0000256" key="9">
    <source>
        <dbReference type="ARBA" id="ARBA00022605"/>
    </source>
</evidence>
<feature type="domain" description="ATP phosphoribosyltransferase catalytic" evidence="17">
    <location>
        <begin position="57"/>
        <end position="207"/>
    </location>
</feature>
<dbReference type="InterPro" id="IPR018198">
    <property type="entry name" value="ATP_PRibTrfase_CS"/>
</dbReference>
<keyword evidence="13 16" id="KW-0067">ATP-binding</keyword>
<dbReference type="GO" id="GO:0005737">
    <property type="term" value="C:cytoplasm"/>
    <property type="evidence" value="ECO:0007669"/>
    <property type="project" value="UniProtKB-SubCell"/>
</dbReference>
<dbReference type="HAMAP" id="MF_01018">
    <property type="entry name" value="HisG_Short"/>
    <property type="match status" value="1"/>
</dbReference>
<comment type="catalytic activity">
    <reaction evidence="1 16">
        <text>1-(5-phospho-beta-D-ribosyl)-ATP + diphosphate = 5-phospho-alpha-D-ribose 1-diphosphate + ATP</text>
        <dbReference type="Rhea" id="RHEA:18473"/>
        <dbReference type="ChEBI" id="CHEBI:30616"/>
        <dbReference type="ChEBI" id="CHEBI:33019"/>
        <dbReference type="ChEBI" id="CHEBI:58017"/>
        <dbReference type="ChEBI" id="CHEBI:73183"/>
        <dbReference type="EC" id="2.4.2.17"/>
    </reaction>
</comment>
<comment type="function">
    <text evidence="15 16">Catalyzes the condensation of ATP and 5-phosphoribose 1-diphosphate to form N'-(5'-phosphoribosyl)-ATP (PR-ATP). Has a crucial role in the pathway because the rate of histidine biosynthesis seems to be controlled primarily by regulation of HisG enzymatic activity.</text>
</comment>
<comment type="subunit">
    <text evidence="5 16">Heteromultimer composed of HisG and HisZ subunits.</text>
</comment>
<keyword evidence="11 16" id="KW-0808">Transferase</keyword>
<dbReference type="UniPathway" id="UPA00031">
    <property type="reaction ID" value="UER00006"/>
</dbReference>
<accession>A0A226C081</accession>
<dbReference type="PROSITE" id="PS01316">
    <property type="entry name" value="ATP_P_PHORIBOSYLTR"/>
    <property type="match status" value="1"/>
</dbReference>
<dbReference type="GO" id="GO:0003879">
    <property type="term" value="F:ATP phosphoribosyltransferase activity"/>
    <property type="evidence" value="ECO:0007669"/>
    <property type="project" value="UniProtKB-UniRule"/>
</dbReference>
<evidence type="ECO:0000256" key="11">
    <source>
        <dbReference type="ARBA" id="ARBA00022679"/>
    </source>
</evidence>
<dbReference type="GO" id="GO:0000105">
    <property type="term" value="P:L-histidine biosynthetic process"/>
    <property type="evidence" value="ECO:0007669"/>
    <property type="project" value="UniProtKB-UniRule"/>
</dbReference>
<proteinExistence type="inferred from homology"/>
<keyword evidence="19" id="KW-1185">Reference proteome</keyword>
<dbReference type="Gene3D" id="3.40.190.10">
    <property type="entry name" value="Periplasmic binding protein-like II"/>
    <property type="match status" value="2"/>
</dbReference>
<evidence type="ECO:0000256" key="13">
    <source>
        <dbReference type="ARBA" id="ARBA00022840"/>
    </source>
</evidence>
<name>A0A226C081_9FIRM</name>
<dbReference type="CDD" id="cd13595">
    <property type="entry name" value="PBP2_HisGs"/>
    <property type="match status" value="1"/>
</dbReference>
<sequence length="209" mass="23298">MNECTEFLRIALSKGRILEETVELLEGSGIKCQQVKGNGRKLIYTDEKQGVSFILGKPMDIPTYVEYGAADLGVVGKDVLMETEGEYYELLDLNIGYCKLVVAGEKDKTERDYRTIASKYPKLTEKYFESMGRQTNIVKLNGSVELAPLTNLADSIVDLVSSGQTLRENNLVELEKITDITTRLIANKGSYQLKQARIVSLVENMQGSI</sequence>
<protein>
    <recommendedName>
        <fullName evidence="7 16">ATP phosphoribosyltransferase</fullName>
        <shortName evidence="16">ATP-PRT</shortName>
        <shortName evidence="16">ATP-PRTase</shortName>
        <ecNumber evidence="6 16">2.4.2.17</ecNumber>
    </recommendedName>
</protein>
<dbReference type="OrthoDB" id="9801867at2"/>
<evidence type="ECO:0000256" key="1">
    <source>
        <dbReference type="ARBA" id="ARBA00000915"/>
    </source>
</evidence>
<reference evidence="18 19" key="1">
    <citation type="submission" date="2017-06" db="EMBL/GenBank/DDBJ databases">
        <title>Draft Genome Sequence of Natranaerobius trueperi halophilic, alkalithermophilic bacteria from soda lakes.</title>
        <authorList>
            <person name="Zhao B."/>
        </authorList>
    </citation>
    <scope>NUCLEOTIDE SEQUENCE [LARGE SCALE GENOMIC DNA]</scope>
    <source>
        <strain evidence="18 19">DSM 18760</strain>
    </source>
</reference>
<dbReference type="EMBL" id="NIQC01000012">
    <property type="protein sequence ID" value="OWZ83777.1"/>
    <property type="molecule type" value="Genomic_DNA"/>
</dbReference>
<evidence type="ECO:0000256" key="12">
    <source>
        <dbReference type="ARBA" id="ARBA00022741"/>
    </source>
</evidence>
<keyword evidence="8 16" id="KW-0963">Cytoplasm</keyword>
<evidence type="ECO:0000256" key="7">
    <source>
        <dbReference type="ARBA" id="ARBA00020998"/>
    </source>
</evidence>
<evidence type="ECO:0000256" key="2">
    <source>
        <dbReference type="ARBA" id="ARBA00004496"/>
    </source>
</evidence>
<evidence type="ECO:0000256" key="14">
    <source>
        <dbReference type="ARBA" id="ARBA00023102"/>
    </source>
</evidence>
<comment type="pathway">
    <text evidence="3 16">Amino-acid biosynthesis; L-histidine biosynthesis; L-histidine from 5-phospho-alpha-D-ribose 1-diphosphate: step 1/9.</text>
</comment>
<comment type="caution">
    <text evidence="18">The sequence shown here is derived from an EMBL/GenBank/DDBJ whole genome shotgun (WGS) entry which is preliminary data.</text>
</comment>
<dbReference type="PANTHER" id="PTHR21403">
    <property type="entry name" value="ATP PHOSPHORIBOSYLTRANSFERASE ATP-PRTASE"/>
    <property type="match status" value="1"/>
</dbReference>
<evidence type="ECO:0000256" key="16">
    <source>
        <dbReference type="HAMAP-Rule" id="MF_01018"/>
    </source>
</evidence>
<evidence type="ECO:0000313" key="18">
    <source>
        <dbReference type="EMBL" id="OWZ83777.1"/>
    </source>
</evidence>
<organism evidence="18 19">
    <name type="scientific">Natranaerobius trueperi</name>
    <dbReference type="NCBI Taxonomy" id="759412"/>
    <lineage>
        <taxon>Bacteria</taxon>
        <taxon>Bacillati</taxon>
        <taxon>Bacillota</taxon>
        <taxon>Clostridia</taxon>
        <taxon>Natranaerobiales</taxon>
        <taxon>Natranaerobiaceae</taxon>
        <taxon>Natranaerobius</taxon>
    </lineage>
</organism>
<keyword evidence="10 16" id="KW-0328">Glycosyltransferase</keyword>
<dbReference type="Pfam" id="PF01634">
    <property type="entry name" value="HisG"/>
    <property type="match status" value="1"/>
</dbReference>
<dbReference type="RefSeq" id="WP_089023527.1">
    <property type="nucleotide sequence ID" value="NZ_NIQC01000012.1"/>
</dbReference>
<dbReference type="InterPro" id="IPR024893">
    <property type="entry name" value="ATP_PRibTrfase_HisG_short"/>
</dbReference>
<dbReference type="InterPro" id="IPR013820">
    <property type="entry name" value="ATP_PRibTrfase_cat"/>
</dbReference>
<evidence type="ECO:0000256" key="10">
    <source>
        <dbReference type="ARBA" id="ARBA00022676"/>
    </source>
</evidence>
<dbReference type="FunFam" id="3.40.190.10:FF:000011">
    <property type="entry name" value="ATP phosphoribosyltransferase"/>
    <property type="match status" value="1"/>
</dbReference>
<dbReference type="GO" id="GO:0005524">
    <property type="term" value="F:ATP binding"/>
    <property type="evidence" value="ECO:0007669"/>
    <property type="project" value="UniProtKB-KW"/>
</dbReference>
<comment type="domain">
    <text evidence="16">Lacks the C-terminal regulatory region which is replaced by HisZ.</text>
</comment>
<dbReference type="EC" id="2.4.2.17" evidence="6 16"/>
<keyword evidence="9 16" id="KW-0028">Amino-acid biosynthesis</keyword>
<keyword evidence="12 16" id="KW-0547">Nucleotide-binding</keyword>
<evidence type="ECO:0000256" key="3">
    <source>
        <dbReference type="ARBA" id="ARBA00004667"/>
    </source>
</evidence>
<dbReference type="NCBIfam" id="TIGR00070">
    <property type="entry name" value="hisG"/>
    <property type="match status" value="1"/>
</dbReference>
<comment type="subcellular location">
    <subcellularLocation>
        <location evidence="2 16">Cytoplasm</location>
    </subcellularLocation>
</comment>